<evidence type="ECO:0000313" key="5">
    <source>
        <dbReference type="Ensembl" id="ENSSMAP00000048866.1"/>
    </source>
</evidence>
<evidence type="ECO:0000256" key="2">
    <source>
        <dbReference type="ARBA" id="ARBA00008044"/>
    </source>
</evidence>
<dbReference type="GO" id="GO:0000445">
    <property type="term" value="C:THO complex part of transcription export complex"/>
    <property type="evidence" value="ECO:0007669"/>
    <property type="project" value="TreeGrafter"/>
</dbReference>
<dbReference type="Pfam" id="PF09766">
    <property type="entry name" value="FmiP_Thoc5"/>
    <property type="match status" value="1"/>
</dbReference>
<dbReference type="PANTHER" id="PTHR13375">
    <property type="entry name" value="FMS INTERACTING PROTEIN"/>
    <property type="match status" value="1"/>
</dbReference>
<evidence type="ECO:0000256" key="1">
    <source>
        <dbReference type="ARBA" id="ARBA00004123"/>
    </source>
</evidence>
<dbReference type="PANTHER" id="PTHR13375:SF3">
    <property type="entry name" value="THO COMPLEX SUBUNIT 5 HOMOLOG"/>
    <property type="match status" value="1"/>
</dbReference>
<dbReference type="Ensembl" id="ENSSMAT00000066112.1">
    <property type="protein sequence ID" value="ENSSMAP00000048866.1"/>
    <property type="gene ID" value="ENSSMAG00000011118.2"/>
</dbReference>
<dbReference type="AlphaFoldDB" id="A0A8D3CNK8"/>
<reference evidence="5" key="1">
    <citation type="submission" date="2023-05" db="EMBL/GenBank/DDBJ databases">
        <title>High-quality long-read genome of Scophthalmus maximus.</title>
        <authorList>
            <person name="Lien S."/>
            <person name="Martinez P."/>
        </authorList>
    </citation>
    <scope>NUCLEOTIDE SEQUENCE [LARGE SCALE GENOMIC DNA]</scope>
</reference>
<dbReference type="InterPro" id="IPR019163">
    <property type="entry name" value="THO_Thoc5"/>
</dbReference>
<evidence type="ECO:0000256" key="4">
    <source>
        <dbReference type="SAM" id="MobiDB-lite"/>
    </source>
</evidence>
<name>A0A8D3CNK8_SCOMX</name>
<evidence type="ECO:0000256" key="3">
    <source>
        <dbReference type="ARBA" id="ARBA00023242"/>
    </source>
</evidence>
<dbReference type="GeneTree" id="ENSGT00390000013777"/>
<keyword evidence="3" id="KW-0539">Nucleus</keyword>
<dbReference type="Proteomes" id="UP000694558">
    <property type="component" value="Chromosome 9"/>
</dbReference>
<sequence>VLKFRSKRRQIPYKDRLMCHYDNNEVCLLVSVFQSAEVEQRRMQSCIHFMNLKKLNRLAHMRLKRGRDQTHDAKQRVDVLHLQLQNLLYEVMHLQKEISKCLEFKSKHEEIDLVPEEEFYQGAPQEISRPHLTKNDPHQLTLARLDWELEQRKGLAEKYKESLATKEKIHKSIEVKKEHLTSLQPGLNAIMQASLPVQEYLSMPFEQTQKQTEIARHLPPPLYVLFVQANAYGQACDKNLTVSISGDVDEAKALSKPPEDSQDDESDSDAEEEQEKTKRRRPTTGGQLDDKRREMLKRHPLSLCLDLKCKDGSILHLYFYYLMNLNIMTVKTKVSTTTDLSAAISAGDLLKSDTLLSCLYSSDQGRETPNPANRYQFDKVGIVCFADYVEELGHPYMWVQNLGGLHFPSDSVRVGSSLSASHMESTMKLLRGRLQSRLALHKQFASLEHSIIPVSAESQHLFPAKILSRLARWTTIAHQEYMDLPYTRHVTEAGLAKETGLYFMTVVERGTARLQAAVVMSPRYPEVSPLFSLSLSWKGERSGRTDDNLRAMESEVNVFKNELQGPRPGHQLLTNQISRLCVCLDVYLETEGQDDGMCLRTVRGPNRLKPFKYNHPQGFFSHR</sequence>
<comment type="similarity">
    <text evidence="2">Belongs to the THOC5 family.</text>
</comment>
<feature type="compositionally biased region" description="Basic and acidic residues" evidence="4">
    <location>
        <begin position="250"/>
        <end position="259"/>
    </location>
</feature>
<reference evidence="5" key="2">
    <citation type="submission" date="2025-08" db="UniProtKB">
        <authorList>
            <consortium name="Ensembl"/>
        </authorList>
    </citation>
    <scope>IDENTIFICATION</scope>
</reference>
<dbReference type="GO" id="GO:0006406">
    <property type="term" value="P:mRNA export from nucleus"/>
    <property type="evidence" value="ECO:0007669"/>
    <property type="project" value="TreeGrafter"/>
</dbReference>
<feature type="region of interest" description="Disordered" evidence="4">
    <location>
        <begin position="250"/>
        <end position="292"/>
    </location>
</feature>
<dbReference type="GO" id="GO:0003729">
    <property type="term" value="F:mRNA binding"/>
    <property type="evidence" value="ECO:0007669"/>
    <property type="project" value="TreeGrafter"/>
</dbReference>
<comment type="subcellular location">
    <subcellularLocation>
        <location evidence="1">Nucleus</location>
    </subcellularLocation>
</comment>
<gene>
    <name evidence="5" type="primary">thoc5</name>
</gene>
<protein>
    <recommendedName>
        <fullName evidence="7">THO complex 5</fullName>
    </recommendedName>
</protein>
<accession>A0A8D3CNK8</accession>
<evidence type="ECO:0008006" key="7">
    <source>
        <dbReference type="Google" id="ProtNLM"/>
    </source>
</evidence>
<organism evidence="5 6">
    <name type="scientific">Scophthalmus maximus</name>
    <name type="common">Turbot</name>
    <name type="synonym">Psetta maxima</name>
    <dbReference type="NCBI Taxonomy" id="52904"/>
    <lineage>
        <taxon>Eukaryota</taxon>
        <taxon>Metazoa</taxon>
        <taxon>Chordata</taxon>
        <taxon>Craniata</taxon>
        <taxon>Vertebrata</taxon>
        <taxon>Euteleostomi</taxon>
        <taxon>Actinopterygii</taxon>
        <taxon>Neopterygii</taxon>
        <taxon>Teleostei</taxon>
        <taxon>Neoteleostei</taxon>
        <taxon>Acanthomorphata</taxon>
        <taxon>Carangaria</taxon>
        <taxon>Pleuronectiformes</taxon>
        <taxon>Pleuronectoidei</taxon>
        <taxon>Scophthalmidae</taxon>
        <taxon>Scophthalmus</taxon>
    </lineage>
</organism>
<feature type="compositionally biased region" description="Acidic residues" evidence="4">
    <location>
        <begin position="260"/>
        <end position="274"/>
    </location>
</feature>
<evidence type="ECO:0000313" key="6">
    <source>
        <dbReference type="Proteomes" id="UP000694558"/>
    </source>
</evidence>
<proteinExistence type="inferred from homology"/>